<dbReference type="AlphaFoldDB" id="A0A0F4YHI7"/>
<keyword evidence="2" id="KW-1185">Reference proteome</keyword>
<feature type="non-terminal residue" evidence="1">
    <location>
        <position position="1"/>
    </location>
</feature>
<evidence type="ECO:0000313" key="2">
    <source>
        <dbReference type="Proteomes" id="UP000053958"/>
    </source>
</evidence>
<gene>
    <name evidence="1" type="ORF">T310_8839</name>
</gene>
<reference evidence="1 2" key="1">
    <citation type="submission" date="2015-04" db="EMBL/GenBank/DDBJ databases">
        <authorList>
            <person name="Heijne W.H."/>
            <person name="Fedorova N.D."/>
            <person name="Nierman W.C."/>
            <person name="Vollebregt A.W."/>
            <person name="Zhao Z."/>
            <person name="Wu L."/>
            <person name="Kumar M."/>
            <person name="Stam H."/>
            <person name="van den Berg M.A."/>
            <person name="Pel H.J."/>
        </authorList>
    </citation>
    <scope>NUCLEOTIDE SEQUENCE [LARGE SCALE GENOMIC DNA]</scope>
    <source>
        <strain evidence="1 2">CBS 393.64</strain>
    </source>
</reference>
<evidence type="ECO:0000313" key="1">
    <source>
        <dbReference type="EMBL" id="KKA17346.1"/>
    </source>
</evidence>
<accession>A0A0F4YHI7</accession>
<sequence>GAAGQSGGGPMALTPLAQTEDSLQHQTPACCTCTPQGHTSDKHRSRPHSTAHHLALEAHLSHACERFSTRFRAVSSTICPACRRDLTSCRSPLRCSRCGYPIAQTNSGITTRPARTVDCTSVPARGPRASAPSRGTIGLSQSAKHARSANLHAHAAALGAS</sequence>
<protein>
    <submittedName>
        <fullName evidence="1">Uncharacterized protein</fullName>
    </submittedName>
</protein>
<proteinExistence type="predicted"/>
<name>A0A0F4YHI7_RASE3</name>
<dbReference type="Proteomes" id="UP000053958">
    <property type="component" value="Unassembled WGS sequence"/>
</dbReference>
<organism evidence="1 2">
    <name type="scientific">Rasamsonia emersonii (strain ATCC 16479 / CBS 393.64 / IMI 116815)</name>
    <dbReference type="NCBI Taxonomy" id="1408163"/>
    <lineage>
        <taxon>Eukaryota</taxon>
        <taxon>Fungi</taxon>
        <taxon>Dikarya</taxon>
        <taxon>Ascomycota</taxon>
        <taxon>Pezizomycotina</taxon>
        <taxon>Eurotiomycetes</taxon>
        <taxon>Eurotiomycetidae</taxon>
        <taxon>Eurotiales</taxon>
        <taxon>Trichocomaceae</taxon>
        <taxon>Rasamsonia</taxon>
    </lineage>
</organism>
<dbReference type="GeneID" id="25320974"/>
<comment type="caution">
    <text evidence="1">The sequence shown here is derived from an EMBL/GenBank/DDBJ whole genome shotgun (WGS) entry which is preliminary data.</text>
</comment>
<dbReference type="RefSeq" id="XP_013323958.1">
    <property type="nucleotide sequence ID" value="XM_013468504.1"/>
</dbReference>
<dbReference type="EMBL" id="LASV01000665">
    <property type="protein sequence ID" value="KKA17346.1"/>
    <property type="molecule type" value="Genomic_DNA"/>
</dbReference>